<dbReference type="Gene3D" id="2.10.80.10">
    <property type="entry name" value="Lipase, subunit A"/>
    <property type="match status" value="1"/>
</dbReference>
<accession>A0A131XA97</accession>
<name>A0A131XA97_9ACAR</name>
<reference evidence="2" key="1">
    <citation type="journal article" date="2017" name="Ticks Tick Borne Dis.">
        <title>An insight into the sialome of Hyalomma excavatum.</title>
        <authorList>
            <person name="Ribeiro J.M."/>
            <person name="Slovak M."/>
            <person name="Francischetti I.M."/>
        </authorList>
    </citation>
    <scope>NUCLEOTIDE SEQUENCE</scope>
    <source>
        <strain evidence="2">Samish</strain>
        <tissue evidence="2">Salivary glands</tissue>
    </source>
</reference>
<keyword evidence="1" id="KW-0732">Signal</keyword>
<dbReference type="PANTHER" id="PTHR10041:SF5">
    <property type="entry name" value="LEUCINE-RICH COLIPASE-LIKE PROTEIN 1"/>
    <property type="match status" value="1"/>
</dbReference>
<evidence type="ECO:0000313" key="2">
    <source>
        <dbReference type="EMBL" id="JAP63789.1"/>
    </source>
</evidence>
<dbReference type="EMBL" id="GEFH01004792">
    <property type="protein sequence ID" value="JAP63789.1"/>
    <property type="molecule type" value="mRNA"/>
</dbReference>
<dbReference type="GO" id="GO:0016042">
    <property type="term" value="P:lipid catabolic process"/>
    <property type="evidence" value="ECO:0007669"/>
    <property type="project" value="InterPro"/>
</dbReference>
<dbReference type="GO" id="GO:0007586">
    <property type="term" value="P:digestion"/>
    <property type="evidence" value="ECO:0007669"/>
    <property type="project" value="InterPro"/>
</dbReference>
<feature type="signal peptide" evidence="1">
    <location>
        <begin position="1"/>
        <end position="18"/>
    </location>
</feature>
<feature type="chain" id="PRO_5007283725" evidence="1">
    <location>
        <begin position="19"/>
        <end position="153"/>
    </location>
</feature>
<protein>
    <submittedName>
        <fullName evidence="2">Putative tick ixodegrin</fullName>
    </submittedName>
</protein>
<dbReference type="GO" id="GO:0008047">
    <property type="term" value="F:enzyme activator activity"/>
    <property type="evidence" value="ECO:0007669"/>
    <property type="project" value="InterPro"/>
</dbReference>
<evidence type="ECO:0000256" key="1">
    <source>
        <dbReference type="SAM" id="SignalP"/>
    </source>
</evidence>
<dbReference type="GO" id="GO:0005576">
    <property type="term" value="C:extracellular region"/>
    <property type="evidence" value="ECO:0007669"/>
    <property type="project" value="InterPro"/>
</dbReference>
<dbReference type="AlphaFoldDB" id="A0A131XA97"/>
<proteinExistence type="evidence at transcript level"/>
<sequence length="153" mass="16607">MAMRAWSVMLVCVSAALAAAFAAELQFEVIPEDDRIGQHDVLFRQRPNQRNGVGGPCRNSGHCQAGMCCQLGTDRTRTCQPLSRIGQRCSEFQVKGGAYPDFCPCLQGVCDRSQQSGQQGGFSQAAFRIGVCVPDHQGQRPVTAKHTSTHARP</sequence>
<dbReference type="InterPro" id="IPR001981">
    <property type="entry name" value="Colipase"/>
</dbReference>
<organism evidence="2">
    <name type="scientific">Hyalomma excavatum</name>
    <dbReference type="NCBI Taxonomy" id="257692"/>
    <lineage>
        <taxon>Eukaryota</taxon>
        <taxon>Metazoa</taxon>
        <taxon>Ecdysozoa</taxon>
        <taxon>Arthropoda</taxon>
        <taxon>Chelicerata</taxon>
        <taxon>Arachnida</taxon>
        <taxon>Acari</taxon>
        <taxon>Parasitiformes</taxon>
        <taxon>Ixodida</taxon>
        <taxon>Ixodoidea</taxon>
        <taxon>Ixodidae</taxon>
        <taxon>Hyalomminae</taxon>
        <taxon>Hyalomma</taxon>
    </lineage>
</organism>
<dbReference type="PANTHER" id="PTHR10041">
    <property type="entry name" value="COLIPASE"/>
    <property type="match status" value="1"/>
</dbReference>